<evidence type="ECO:0000313" key="6">
    <source>
        <dbReference type="Proteomes" id="UP000053370"/>
    </source>
</evidence>
<dbReference type="Pfam" id="PF04079">
    <property type="entry name" value="SMC_ScpB"/>
    <property type="match status" value="1"/>
</dbReference>
<dbReference type="PIRSF" id="PIRSF019345">
    <property type="entry name" value="ScpB"/>
    <property type="match status" value="1"/>
</dbReference>
<organism evidence="5">
    <name type="scientific">Flexilinea flocculi</name>
    <dbReference type="NCBI Taxonomy" id="1678840"/>
    <lineage>
        <taxon>Bacteria</taxon>
        <taxon>Bacillati</taxon>
        <taxon>Chloroflexota</taxon>
        <taxon>Anaerolineae</taxon>
        <taxon>Anaerolineales</taxon>
        <taxon>Anaerolineaceae</taxon>
        <taxon>Flexilinea</taxon>
    </lineage>
</organism>
<dbReference type="InterPro" id="IPR036388">
    <property type="entry name" value="WH-like_DNA-bd_sf"/>
</dbReference>
<dbReference type="NCBIfam" id="TIGR00281">
    <property type="entry name" value="SMC-Scp complex subunit ScpB"/>
    <property type="match status" value="1"/>
</dbReference>
<keyword evidence="6" id="KW-1185">Reference proteome</keyword>
<dbReference type="Gene3D" id="1.10.10.10">
    <property type="entry name" value="Winged helix-like DNA-binding domain superfamily/Winged helix DNA-binding domain"/>
    <property type="match status" value="2"/>
</dbReference>
<keyword evidence="4" id="KW-0131">Cell cycle</keyword>
<dbReference type="SUPFAM" id="SSF46785">
    <property type="entry name" value="Winged helix' DNA-binding domain"/>
    <property type="match status" value="2"/>
</dbReference>
<keyword evidence="1" id="KW-0963">Cytoplasm</keyword>
<dbReference type="InterPro" id="IPR005234">
    <property type="entry name" value="ScpB_csome_segregation"/>
</dbReference>
<evidence type="ECO:0000256" key="4">
    <source>
        <dbReference type="ARBA" id="ARBA00023306"/>
    </source>
</evidence>
<dbReference type="PANTHER" id="PTHR34298:SF2">
    <property type="entry name" value="SEGREGATION AND CONDENSATION PROTEIN B"/>
    <property type="match status" value="1"/>
</dbReference>
<gene>
    <name evidence="5" type="ORF">ATC1_13433</name>
</gene>
<dbReference type="InterPro" id="IPR036390">
    <property type="entry name" value="WH_DNA-bd_sf"/>
</dbReference>
<dbReference type="PANTHER" id="PTHR34298">
    <property type="entry name" value="SEGREGATION AND CONDENSATION PROTEIN B"/>
    <property type="match status" value="1"/>
</dbReference>
<evidence type="ECO:0000256" key="3">
    <source>
        <dbReference type="ARBA" id="ARBA00022829"/>
    </source>
</evidence>
<dbReference type="GO" id="GO:0051304">
    <property type="term" value="P:chromosome separation"/>
    <property type="evidence" value="ECO:0007669"/>
    <property type="project" value="InterPro"/>
</dbReference>
<dbReference type="GO" id="GO:0051301">
    <property type="term" value="P:cell division"/>
    <property type="evidence" value="ECO:0007669"/>
    <property type="project" value="UniProtKB-KW"/>
</dbReference>
<reference evidence="5" key="1">
    <citation type="journal article" date="2015" name="Genome Announc.">
        <title>Draft Genome Sequence of Anaerolineae Strain TC1, a Novel Isolate from a Methanogenic Wastewater Treatment System.</title>
        <authorList>
            <person name="Matsuura N."/>
            <person name="Tourlousse D.M."/>
            <person name="Sun L."/>
            <person name="Toyonaga M."/>
            <person name="Kuroda K."/>
            <person name="Ohashi A."/>
            <person name="Cruz R."/>
            <person name="Yamaguchi T."/>
            <person name="Sekiguchi Y."/>
        </authorList>
    </citation>
    <scope>NUCLEOTIDE SEQUENCE [LARGE SCALE GENOMIC DNA]</scope>
    <source>
        <strain evidence="5">TC1</strain>
    </source>
</reference>
<evidence type="ECO:0000256" key="2">
    <source>
        <dbReference type="ARBA" id="ARBA00022618"/>
    </source>
</evidence>
<dbReference type="STRING" id="1678840.ATC1_13433"/>
<name>A0A0S7BUI8_9CHLR</name>
<dbReference type="OrthoDB" id="9806226at2"/>
<accession>A0A0S7BUI8</accession>
<protein>
    <submittedName>
        <fullName evidence="5">Condensin subunit ScpB</fullName>
    </submittedName>
</protein>
<evidence type="ECO:0000313" key="5">
    <source>
        <dbReference type="EMBL" id="GAP40457.1"/>
    </source>
</evidence>
<dbReference type="PATRIC" id="fig|1678840.3.peg.1709"/>
<dbReference type="AlphaFoldDB" id="A0A0S7BUI8"/>
<keyword evidence="3" id="KW-0159">Chromosome partition</keyword>
<evidence type="ECO:0000256" key="1">
    <source>
        <dbReference type="ARBA" id="ARBA00022490"/>
    </source>
</evidence>
<dbReference type="EMBL" id="DF968181">
    <property type="protein sequence ID" value="GAP40457.1"/>
    <property type="molecule type" value="Genomic_DNA"/>
</dbReference>
<sequence length="188" mass="21036">MIENNSNCNIDSLTILEAVLFVASGPVPYAQLAEVMECNVAEVRRLSQELSQQYLSQQRGIRLQFHEDRVKLVTAPETADAIERFLGIESSQKLSRAAQETLTIVAYRQPVSRPAIDLIRGVNSDSVLRGLMNRGLIEEAGRAETPGRPVLYATTQDFLLYFGLTSIKELPPFDVNMSDPKDQRILKE</sequence>
<dbReference type="RefSeq" id="WP_062279758.1">
    <property type="nucleotide sequence ID" value="NZ_DF968181.1"/>
</dbReference>
<dbReference type="Proteomes" id="UP000053370">
    <property type="component" value="Unassembled WGS sequence"/>
</dbReference>
<proteinExistence type="predicted"/>
<keyword evidence="2" id="KW-0132">Cell division</keyword>